<accession>A0A2Z3HEU4</accession>
<name>A0A2Z3HEU4_9BACT</name>
<evidence type="ECO:0000256" key="1">
    <source>
        <dbReference type="SAM" id="MobiDB-lite"/>
    </source>
</evidence>
<dbReference type="AlphaFoldDB" id="A0A2Z3HEU4"/>
<sequence>MIYASKEHQRGNTAGIASALLDLEKVSHEAEAAGDIELAEAIETQLMLVQRSPGLGLGSTTLHLRSGRRVPLDSARSHIQRSGGARPASTGKSQLTRDMERISAQCRALAGLADQQRIAAALANTSPRCARPAKEELCDFCGEEFYVDCLCG</sequence>
<proteinExistence type="predicted"/>
<dbReference type="KEGG" id="gog:C1280_26905"/>
<dbReference type="Proteomes" id="UP000245802">
    <property type="component" value="Chromosome"/>
</dbReference>
<dbReference type="EMBL" id="CP025958">
    <property type="protein sequence ID" value="AWM40274.1"/>
    <property type="molecule type" value="Genomic_DNA"/>
</dbReference>
<protein>
    <submittedName>
        <fullName evidence="2">Uncharacterized protein</fullName>
    </submittedName>
</protein>
<organism evidence="2 3">
    <name type="scientific">Gemmata obscuriglobus</name>
    <dbReference type="NCBI Taxonomy" id="114"/>
    <lineage>
        <taxon>Bacteria</taxon>
        <taxon>Pseudomonadati</taxon>
        <taxon>Planctomycetota</taxon>
        <taxon>Planctomycetia</taxon>
        <taxon>Gemmatales</taxon>
        <taxon>Gemmataceae</taxon>
        <taxon>Gemmata</taxon>
    </lineage>
</organism>
<evidence type="ECO:0000313" key="3">
    <source>
        <dbReference type="Proteomes" id="UP000245802"/>
    </source>
</evidence>
<evidence type="ECO:0000313" key="2">
    <source>
        <dbReference type="EMBL" id="AWM40274.1"/>
    </source>
</evidence>
<gene>
    <name evidence="2" type="ORF">C1280_26905</name>
</gene>
<feature type="region of interest" description="Disordered" evidence="1">
    <location>
        <begin position="75"/>
        <end position="95"/>
    </location>
</feature>
<dbReference type="RefSeq" id="WP_010034362.1">
    <property type="nucleotide sequence ID" value="NZ_CP025958.1"/>
</dbReference>
<keyword evidence="3" id="KW-1185">Reference proteome</keyword>
<reference evidence="2 3" key="1">
    <citation type="submission" date="2018-01" db="EMBL/GenBank/DDBJ databases">
        <title>G. obscuriglobus.</title>
        <authorList>
            <person name="Franke J."/>
            <person name="Blomberg W."/>
            <person name="Selmecki A."/>
        </authorList>
    </citation>
    <scope>NUCLEOTIDE SEQUENCE [LARGE SCALE GENOMIC DNA]</scope>
    <source>
        <strain evidence="2 3">DSM 5831</strain>
    </source>
</reference>